<comment type="caution">
    <text evidence="1">The sequence shown here is derived from an EMBL/GenBank/DDBJ whole genome shotgun (WGS) entry which is preliminary data.</text>
</comment>
<dbReference type="InterPro" id="IPR006521">
    <property type="entry name" value="Tail_protein_I"/>
</dbReference>
<dbReference type="NCBIfam" id="TIGR01634">
    <property type="entry name" value="tail_P2_I"/>
    <property type="match status" value="1"/>
</dbReference>
<evidence type="ECO:0000313" key="1">
    <source>
        <dbReference type="EMBL" id="NDV88804.1"/>
    </source>
</evidence>
<accession>A0A6L9MLM2</accession>
<dbReference type="Proteomes" id="UP000476332">
    <property type="component" value="Unassembled WGS sequence"/>
</dbReference>
<keyword evidence="2" id="KW-1185">Reference proteome</keyword>
<organism evidence="1 2">
    <name type="scientific">Aurantimonas aggregata</name>
    <dbReference type="NCBI Taxonomy" id="2047720"/>
    <lineage>
        <taxon>Bacteria</taxon>
        <taxon>Pseudomonadati</taxon>
        <taxon>Pseudomonadota</taxon>
        <taxon>Alphaproteobacteria</taxon>
        <taxon>Hyphomicrobiales</taxon>
        <taxon>Aurantimonadaceae</taxon>
        <taxon>Aurantimonas</taxon>
    </lineage>
</organism>
<dbReference type="AlphaFoldDB" id="A0A6L9MLM2"/>
<sequence length="221" mass="24202">MTTAERVTAAGAVAAAILPREASPIEKALLTVELLALADADPRVIATAWDPWRCPTVLLPWLAWALSVDVWDPAWPEARKRKMIAASPMVHRLKGTRGAVRRALDAFDLDSTIVEWWEETPPSRRGTFRVEIIYADGGPVFDLATQIQAIEAVRSSKPKSRIFTTRATIPFAGPLGFHAHERTSLAWTVQPFQFTGETIGGQLFAGAITAGLLTHTINPKE</sequence>
<gene>
    <name evidence="1" type="ORF">GTW51_19090</name>
</gene>
<name>A0A6L9MLM2_9HYPH</name>
<reference evidence="1 2" key="1">
    <citation type="submission" date="2020-01" db="EMBL/GenBank/DDBJ databases">
        <title>Genomes of bacteria type strains.</title>
        <authorList>
            <person name="Chen J."/>
            <person name="Zhu S."/>
            <person name="Chen J."/>
        </authorList>
    </citation>
    <scope>NUCLEOTIDE SEQUENCE [LARGE SCALE GENOMIC DNA]</scope>
    <source>
        <strain evidence="1 2">KCTC 52919</strain>
    </source>
</reference>
<dbReference type="Pfam" id="PF09684">
    <property type="entry name" value="Tail_P2_I"/>
    <property type="match status" value="1"/>
</dbReference>
<evidence type="ECO:0000313" key="2">
    <source>
        <dbReference type="Proteomes" id="UP000476332"/>
    </source>
</evidence>
<dbReference type="EMBL" id="JAAAMJ010000020">
    <property type="protein sequence ID" value="NDV88804.1"/>
    <property type="molecule type" value="Genomic_DNA"/>
</dbReference>
<proteinExistence type="predicted"/>
<protein>
    <submittedName>
        <fullName evidence="1">Phage tail protein I</fullName>
    </submittedName>
</protein>